<reference evidence="2 3" key="1">
    <citation type="submission" date="2018-03" db="EMBL/GenBank/DDBJ databases">
        <title>Genome sequencing of Ottowia sp.</title>
        <authorList>
            <person name="Kim S.-J."/>
            <person name="Heo J."/>
            <person name="Kwon S.-W."/>
        </authorList>
    </citation>
    <scope>NUCLEOTIDE SEQUENCE [LARGE SCALE GENOMIC DNA]</scope>
    <source>
        <strain evidence="2 3">KADR8-3</strain>
    </source>
</reference>
<dbReference type="AlphaFoldDB" id="A0A2S0MJ57"/>
<dbReference type="Pfam" id="PF00657">
    <property type="entry name" value="Lipase_GDSL"/>
    <property type="match status" value="1"/>
</dbReference>
<protein>
    <submittedName>
        <fullName evidence="2">Phospholipase</fullName>
    </submittedName>
</protein>
<gene>
    <name evidence="2" type="ORF">C6570_02150</name>
</gene>
<dbReference type="SUPFAM" id="SSF52266">
    <property type="entry name" value="SGNH hydrolase"/>
    <property type="match status" value="1"/>
</dbReference>
<dbReference type="Proteomes" id="UP000239709">
    <property type="component" value="Chromosome"/>
</dbReference>
<sequence>MPVKDPRWSWKLSALAVAVAVTLTACGGGDDNNGDNPLGITAVKVFGDSLSDSGTFRGLPGVGRTFTVQGSRSEPNVLWVEHVTAAYGLAAQCPVYRFNGVTFARNSTPGCTNYAVGGGRISNPLAAGGIAAPLSILRQLEDGANAGWSKTDLLIVDGGGNDAADLIGTYLGASRDKGVAYTALLSTLIPAQTLANVLAGPNGAETAGVLYMQALADTFANGVRTQALAKGAQQVVVANMPTITYTPRFQAVLDQVAGAAGGGAAGSAARAQAESLFQGWINAFNQRLSTSFGGEPRVRVFDFAGRFTDQMLHPGAWGVTNVTLPVCGGSGITAVPERNFADCTASALSNTPAPAGGPGGTNWWERYFFADGFHPTPYGHALMANELIDMLDKQDWL</sequence>
<keyword evidence="1" id="KW-0732">Signal</keyword>
<evidence type="ECO:0000313" key="2">
    <source>
        <dbReference type="EMBL" id="AVO35925.1"/>
    </source>
</evidence>
<dbReference type="EMBL" id="CP027666">
    <property type="protein sequence ID" value="AVO35925.1"/>
    <property type="molecule type" value="Genomic_DNA"/>
</dbReference>
<dbReference type="RefSeq" id="WP_106704469.1">
    <property type="nucleotide sequence ID" value="NZ_CP027666.1"/>
</dbReference>
<dbReference type="PROSITE" id="PS51257">
    <property type="entry name" value="PROKAR_LIPOPROTEIN"/>
    <property type="match status" value="1"/>
</dbReference>
<proteinExistence type="predicted"/>
<evidence type="ECO:0000256" key="1">
    <source>
        <dbReference type="SAM" id="SignalP"/>
    </source>
</evidence>
<dbReference type="InterPro" id="IPR001087">
    <property type="entry name" value="GDSL"/>
</dbReference>
<dbReference type="GO" id="GO:0016788">
    <property type="term" value="F:hydrolase activity, acting on ester bonds"/>
    <property type="evidence" value="ECO:0007669"/>
    <property type="project" value="InterPro"/>
</dbReference>
<name>A0A2S0MJ57_9BURK</name>
<dbReference type="KEGG" id="otk:C6570_02150"/>
<feature type="chain" id="PRO_5015595747" evidence="1">
    <location>
        <begin position="28"/>
        <end position="397"/>
    </location>
</feature>
<keyword evidence="3" id="KW-1185">Reference proteome</keyword>
<evidence type="ECO:0000313" key="3">
    <source>
        <dbReference type="Proteomes" id="UP000239709"/>
    </source>
</evidence>
<feature type="signal peptide" evidence="1">
    <location>
        <begin position="1"/>
        <end position="27"/>
    </location>
</feature>
<dbReference type="Gene3D" id="3.40.50.1110">
    <property type="entry name" value="SGNH hydrolase"/>
    <property type="match status" value="1"/>
</dbReference>
<accession>A0A2S0MJ57</accession>
<organism evidence="2 3">
    <name type="scientific">Ottowia oryzae</name>
    <dbReference type="NCBI Taxonomy" id="2109914"/>
    <lineage>
        <taxon>Bacteria</taxon>
        <taxon>Pseudomonadati</taxon>
        <taxon>Pseudomonadota</taxon>
        <taxon>Betaproteobacteria</taxon>
        <taxon>Burkholderiales</taxon>
        <taxon>Comamonadaceae</taxon>
        <taxon>Ottowia</taxon>
    </lineage>
</organism>
<dbReference type="OrthoDB" id="5292073at2"/>
<dbReference type="InterPro" id="IPR036514">
    <property type="entry name" value="SGNH_hydro_sf"/>
</dbReference>